<reference evidence="2" key="2">
    <citation type="journal article" date="2017" name="J. Anim. Genet.">
        <title>Multiple reference genome sequences of hot pepper reveal the massive evolution of plant disease resistance genes by retroduplication.</title>
        <authorList>
            <person name="Kim S."/>
            <person name="Park J."/>
            <person name="Yeom S.-I."/>
            <person name="Kim Y.-M."/>
            <person name="Seo E."/>
            <person name="Kim K.-T."/>
            <person name="Kim M.-S."/>
            <person name="Lee J.M."/>
            <person name="Cheong K."/>
            <person name="Shin H.-S."/>
            <person name="Kim S.-B."/>
            <person name="Han K."/>
            <person name="Lee J."/>
            <person name="Park M."/>
            <person name="Lee H.-A."/>
            <person name="Lee H.-Y."/>
            <person name="Lee Y."/>
            <person name="Oh S."/>
            <person name="Lee J.H."/>
            <person name="Choi E."/>
            <person name="Choi E."/>
            <person name="Lee S.E."/>
            <person name="Jeon J."/>
            <person name="Kim H."/>
            <person name="Choi G."/>
            <person name="Song H."/>
            <person name="Lee J."/>
            <person name="Lee S.-C."/>
            <person name="Kwon J.-K."/>
            <person name="Lee H.-Y."/>
            <person name="Koo N."/>
            <person name="Hong Y."/>
            <person name="Kim R.W."/>
            <person name="Kang W.-H."/>
            <person name="Huh J.H."/>
            <person name="Kang B.-C."/>
            <person name="Yang T.-J."/>
            <person name="Lee Y.-H."/>
            <person name="Bennetzen J.L."/>
            <person name="Choi D."/>
        </authorList>
    </citation>
    <scope>NUCLEOTIDE SEQUENCE [LARGE SCALE GENOMIC DNA]</scope>
    <source>
        <strain evidence="2">cv. PBC81</strain>
    </source>
</reference>
<gene>
    <name evidence="1" type="ORF">CQW23_24271</name>
</gene>
<protein>
    <submittedName>
        <fullName evidence="1">Uncharacterized protein</fullName>
    </submittedName>
</protein>
<organism evidence="1 2">
    <name type="scientific">Capsicum baccatum</name>
    <name type="common">Peruvian pepper</name>
    <dbReference type="NCBI Taxonomy" id="33114"/>
    <lineage>
        <taxon>Eukaryota</taxon>
        <taxon>Viridiplantae</taxon>
        <taxon>Streptophyta</taxon>
        <taxon>Embryophyta</taxon>
        <taxon>Tracheophyta</taxon>
        <taxon>Spermatophyta</taxon>
        <taxon>Magnoliopsida</taxon>
        <taxon>eudicotyledons</taxon>
        <taxon>Gunneridae</taxon>
        <taxon>Pentapetalae</taxon>
        <taxon>asterids</taxon>
        <taxon>lamiids</taxon>
        <taxon>Solanales</taxon>
        <taxon>Solanaceae</taxon>
        <taxon>Solanoideae</taxon>
        <taxon>Capsiceae</taxon>
        <taxon>Capsicum</taxon>
    </lineage>
</organism>
<comment type="caution">
    <text evidence="1">The sequence shown here is derived from an EMBL/GenBank/DDBJ whole genome shotgun (WGS) entry which is preliminary data.</text>
</comment>
<accession>A0A2G2VUC9</accession>
<dbReference type="Proteomes" id="UP000224567">
    <property type="component" value="Unassembled WGS sequence"/>
</dbReference>
<reference evidence="1 2" key="1">
    <citation type="journal article" date="2017" name="Genome Biol.">
        <title>New reference genome sequences of hot pepper reveal the massive evolution of plant disease-resistance genes by retroduplication.</title>
        <authorList>
            <person name="Kim S."/>
            <person name="Park J."/>
            <person name="Yeom S.I."/>
            <person name="Kim Y.M."/>
            <person name="Seo E."/>
            <person name="Kim K.T."/>
            <person name="Kim M.S."/>
            <person name="Lee J.M."/>
            <person name="Cheong K."/>
            <person name="Shin H.S."/>
            <person name="Kim S.B."/>
            <person name="Han K."/>
            <person name="Lee J."/>
            <person name="Park M."/>
            <person name="Lee H.A."/>
            <person name="Lee H.Y."/>
            <person name="Lee Y."/>
            <person name="Oh S."/>
            <person name="Lee J.H."/>
            <person name="Choi E."/>
            <person name="Choi E."/>
            <person name="Lee S.E."/>
            <person name="Jeon J."/>
            <person name="Kim H."/>
            <person name="Choi G."/>
            <person name="Song H."/>
            <person name="Lee J."/>
            <person name="Lee S.C."/>
            <person name="Kwon J.K."/>
            <person name="Lee H.Y."/>
            <person name="Koo N."/>
            <person name="Hong Y."/>
            <person name="Kim R.W."/>
            <person name="Kang W.H."/>
            <person name="Huh J.H."/>
            <person name="Kang B.C."/>
            <person name="Yang T.J."/>
            <person name="Lee Y.H."/>
            <person name="Bennetzen J.L."/>
            <person name="Choi D."/>
        </authorList>
    </citation>
    <scope>NUCLEOTIDE SEQUENCE [LARGE SCALE GENOMIC DNA]</scope>
    <source>
        <strain evidence="2">cv. PBC81</strain>
    </source>
</reference>
<proteinExistence type="predicted"/>
<sequence length="169" mass="19275">MLPILPKTWLKLVRSSRQSSIDTGLGLTFLLNIRMNMHSFLYSMVEYGRLITNPIGNLNSRDQTSKDNIVKLERKKNAIIEGSTCKLEGLANCFSSIMKVKVDRRRPYLLDDPSKSLSYWMDPPNCSYLRSSIRRVRPIVLIGFHLSFPQQSKSTSHCSEVIGLISCSY</sequence>
<dbReference type="OrthoDB" id="1250590at2759"/>
<evidence type="ECO:0000313" key="1">
    <source>
        <dbReference type="EMBL" id="PHT36571.1"/>
    </source>
</evidence>
<keyword evidence="2" id="KW-1185">Reference proteome</keyword>
<dbReference type="EMBL" id="MLFT02000010">
    <property type="protein sequence ID" value="PHT36571.1"/>
    <property type="molecule type" value="Genomic_DNA"/>
</dbReference>
<name>A0A2G2VUC9_CAPBA</name>
<evidence type="ECO:0000313" key="2">
    <source>
        <dbReference type="Proteomes" id="UP000224567"/>
    </source>
</evidence>
<dbReference type="AlphaFoldDB" id="A0A2G2VUC9"/>